<feature type="compositionally biased region" description="Basic and acidic residues" evidence="10">
    <location>
        <begin position="1411"/>
        <end position="1422"/>
    </location>
</feature>
<evidence type="ECO:0000256" key="4">
    <source>
        <dbReference type="ARBA" id="ARBA00022741"/>
    </source>
</evidence>
<keyword evidence="4 9" id="KW-0547">Nucleotide-binding</keyword>
<feature type="binding site" evidence="9">
    <location>
        <position position="317"/>
    </location>
    <ligand>
        <name>ATP</name>
        <dbReference type="ChEBI" id="CHEBI:30616"/>
    </ligand>
</feature>
<feature type="domain" description="Protein kinase" evidence="11">
    <location>
        <begin position="284"/>
        <end position="828"/>
    </location>
</feature>
<feature type="region of interest" description="Disordered" evidence="10">
    <location>
        <begin position="1"/>
        <end position="164"/>
    </location>
</feature>
<evidence type="ECO:0000313" key="13">
    <source>
        <dbReference type="Proteomes" id="UP001296104"/>
    </source>
</evidence>
<dbReference type="PROSITE" id="PS50011">
    <property type="entry name" value="PROTEIN_KINASE_DOM"/>
    <property type="match status" value="1"/>
</dbReference>
<evidence type="ECO:0000256" key="6">
    <source>
        <dbReference type="ARBA" id="ARBA00022840"/>
    </source>
</evidence>
<evidence type="ECO:0000256" key="3">
    <source>
        <dbReference type="ARBA" id="ARBA00022679"/>
    </source>
</evidence>
<feature type="compositionally biased region" description="Basic and acidic residues" evidence="10">
    <location>
        <begin position="1178"/>
        <end position="1200"/>
    </location>
</feature>
<dbReference type="SUPFAM" id="SSF56112">
    <property type="entry name" value="Protein kinase-like (PK-like)"/>
    <property type="match status" value="1"/>
</dbReference>
<proteinExistence type="predicted"/>
<dbReference type="InterPro" id="IPR011009">
    <property type="entry name" value="Kinase-like_dom_sf"/>
</dbReference>
<feature type="compositionally biased region" description="Polar residues" evidence="10">
    <location>
        <begin position="907"/>
        <end position="916"/>
    </location>
</feature>
<feature type="compositionally biased region" description="Low complexity" evidence="10">
    <location>
        <begin position="1062"/>
        <end position="1080"/>
    </location>
</feature>
<comment type="catalytic activity">
    <reaction evidence="8">
        <text>L-seryl-[protein] + ATP = O-phospho-L-seryl-[protein] + ADP + H(+)</text>
        <dbReference type="Rhea" id="RHEA:17989"/>
        <dbReference type="Rhea" id="RHEA-COMP:9863"/>
        <dbReference type="Rhea" id="RHEA-COMP:11604"/>
        <dbReference type="ChEBI" id="CHEBI:15378"/>
        <dbReference type="ChEBI" id="CHEBI:29999"/>
        <dbReference type="ChEBI" id="CHEBI:30616"/>
        <dbReference type="ChEBI" id="CHEBI:83421"/>
        <dbReference type="ChEBI" id="CHEBI:456216"/>
        <dbReference type="EC" id="2.7.11.1"/>
    </reaction>
</comment>
<dbReference type="SMART" id="SM00220">
    <property type="entry name" value="S_TKc"/>
    <property type="match status" value="1"/>
</dbReference>
<evidence type="ECO:0000256" key="2">
    <source>
        <dbReference type="ARBA" id="ARBA00022527"/>
    </source>
</evidence>
<protein>
    <recommendedName>
        <fullName evidence="1">non-specific serine/threonine protein kinase</fullName>
        <ecNumber evidence="1">2.7.11.1</ecNumber>
    </recommendedName>
</protein>
<feature type="region of interest" description="Disordered" evidence="10">
    <location>
        <begin position="459"/>
        <end position="543"/>
    </location>
</feature>
<keyword evidence="5 12" id="KW-0418">Kinase</keyword>
<evidence type="ECO:0000256" key="9">
    <source>
        <dbReference type="PROSITE-ProRule" id="PRU10141"/>
    </source>
</evidence>
<dbReference type="InterPro" id="IPR000719">
    <property type="entry name" value="Prot_kinase_dom"/>
</dbReference>
<keyword evidence="13" id="KW-1185">Reference proteome</keyword>
<keyword evidence="6 9" id="KW-0067">ATP-binding</keyword>
<dbReference type="PANTHER" id="PTHR24346">
    <property type="entry name" value="MAP/MICROTUBULE AFFINITY-REGULATING KINASE"/>
    <property type="match status" value="1"/>
</dbReference>
<feature type="compositionally biased region" description="Polar residues" evidence="10">
    <location>
        <begin position="47"/>
        <end position="67"/>
    </location>
</feature>
<dbReference type="Gene3D" id="3.30.200.20">
    <property type="entry name" value="Phosphorylase Kinase, domain 1"/>
    <property type="match status" value="1"/>
</dbReference>
<dbReference type="GO" id="GO:0035556">
    <property type="term" value="P:intracellular signal transduction"/>
    <property type="evidence" value="ECO:0007669"/>
    <property type="project" value="TreeGrafter"/>
</dbReference>
<dbReference type="Proteomes" id="UP001296104">
    <property type="component" value="Unassembled WGS sequence"/>
</dbReference>
<feature type="region of interest" description="Disordered" evidence="10">
    <location>
        <begin position="884"/>
        <end position="923"/>
    </location>
</feature>
<keyword evidence="2" id="KW-0723">Serine/threonine-protein kinase</keyword>
<feature type="compositionally biased region" description="Low complexity" evidence="10">
    <location>
        <begin position="1265"/>
        <end position="1291"/>
    </location>
</feature>
<evidence type="ECO:0000256" key="1">
    <source>
        <dbReference type="ARBA" id="ARBA00012513"/>
    </source>
</evidence>
<feature type="region of interest" description="Disordered" evidence="10">
    <location>
        <begin position="218"/>
        <end position="250"/>
    </location>
</feature>
<dbReference type="EC" id="2.7.11.1" evidence="1"/>
<feature type="compositionally biased region" description="Low complexity" evidence="10">
    <location>
        <begin position="132"/>
        <end position="151"/>
    </location>
</feature>
<evidence type="ECO:0000256" key="8">
    <source>
        <dbReference type="ARBA" id="ARBA00048679"/>
    </source>
</evidence>
<dbReference type="GO" id="GO:0005524">
    <property type="term" value="F:ATP binding"/>
    <property type="evidence" value="ECO:0007669"/>
    <property type="project" value="UniProtKB-UniRule"/>
</dbReference>
<feature type="compositionally biased region" description="Polar residues" evidence="10">
    <location>
        <begin position="509"/>
        <end position="527"/>
    </location>
</feature>
<dbReference type="PROSITE" id="PS00107">
    <property type="entry name" value="PROTEIN_KINASE_ATP"/>
    <property type="match status" value="1"/>
</dbReference>
<dbReference type="EMBL" id="CAVMBE010000024">
    <property type="protein sequence ID" value="CAK4009601.1"/>
    <property type="molecule type" value="Genomic_DNA"/>
</dbReference>
<feature type="compositionally biased region" description="Polar residues" evidence="10">
    <location>
        <begin position="1241"/>
        <end position="1261"/>
    </location>
</feature>
<dbReference type="FunFam" id="1.10.510.10:FF:000614">
    <property type="entry name" value="Serine/threonine protein kinase, putative"/>
    <property type="match status" value="1"/>
</dbReference>
<feature type="compositionally biased region" description="Acidic residues" evidence="10">
    <location>
        <begin position="1347"/>
        <end position="1357"/>
    </location>
</feature>
<gene>
    <name evidence="12" type="ORF">LECACI_7A004396</name>
</gene>
<reference evidence="12" key="1">
    <citation type="submission" date="2023-11" db="EMBL/GenBank/DDBJ databases">
        <authorList>
            <person name="Alioto T."/>
            <person name="Alioto T."/>
            <person name="Gomez Garrido J."/>
        </authorList>
    </citation>
    <scope>NUCLEOTIDE SEQUENCE</scope>
</reference>
<feature type="compositionally biased region" description="Polar residues" evidence="10">
    <location>
        <begin position="989"/>
        <end position="1000"/>
    </location>
</feature>
<dbReference type="GO" id="GO:0004674">
    <property type="term" value="F:protein serine/threonine kinase activity"/>
    <property type="evidence" value="ECO:0007669"/>
    <property type="project" value="UniProtKB-KW"/>
</dbReference>
<evidence type="ECO:0000256" key="7">
    <source>
        <dbReference type="ARBA" id="ARBA00047899"/>
    </source>
</evidence>
<evidence type="ECO:0000259" key="11">
    <source>
        <dbReference type="PROSITE" id="PS50011"/>
    </source>
</evidence>
<organism evidence="12 13">
    <name type="scientific">Lecanosticta acicola</name>
    <dbReference type="NCBI Taxonomy" id="111012"/>
    <lineage>
        <taxon>Eukaryota</taxon>
        <taxon>Fungi</taxon>
        <taxon>Dikarya</taxon>
        <taxon>Ascomycota</taxon>
        <taxon>Pezizomycotina</taxon>
        <taxon>Dothideomycetes</taxon>
        <taxon>Dothideomycetidae</taxon>
        <taxon>Mycosphaerellales</taxon>
        <taxon>Mycosphaerellaceae</taxon>
        <taxon>Lecanosticta</taxon>
    </lineage>
</organism>
<name>A0AAI8YYN2_9PEZI</name>
<sequence length="1428" mass="155057">MSTDSREDGGRALRAVVERPTSASAVEVKSVSLETPRPEMPLLSVVTPGQSQRKELSTGSDYFTQQPAGPPTSAPTDATCIHRPPPPPTHSPSAAGVSTSDATAEGQIQLAGAHSSLPITAPAVPGRPPPHTTQSSLSIESSTSTSTITLSNLPLPQRPAFPQYPQYPNQAHSALHSQQYPPYYLPQGIRRPQQPHQISTFASAIASLHSSGVRTAHNSPAVTPGNGLFSPVGPPSAPAPESSDGSGTYASPFLHFTHTHVPKETHVADVDVDPVSGRKLINHYEIIDELGRGTHGKVKLGRDLTSSKEAPTYVAIKIVERFSKRRKLGRLGTTEDKVKKEVAILKKARHPNVVALLEVIDDPSRKKVYIVLEWVERGEINWRTKGPKEIGMIESRRYEREKKELEGTSDEQRFAVDAVILTEAQKRLARQKRRQAKAYRLLKKGAIDNPEAWSIEMAGDTESEDSEGDRLSRISSLTGPPSDVGKLSVDAFDRRPSRTPSPLHPSIENAHTGSFLSLTEEPQQMSSPRDDDQTSFPRRTSSAYSSMTGLEGTMNGANDIQSQTSRVASLNSLTSSRGSIEQLEQLHRRAIEDLDSYLDAELEYVPVMTMEQIRVAFRDTLLGLQYLHYQGIVHRDIKPPNLLATIDNRVKISDFGVSYLGKPVRDGEPGEDVSEAEAQDLDDEAKELAKTVGTPAFYAPELCISESTGEDPPPVTKAIDVWALGVTLFCMLFARTPFVEDQFVVMRQIADEEIYLPRKRLQPVDTKPKSRPGSHGRAFPPLTSGRRHELDLVYEEISDELHDLLKRLLTKDPRKRITLEEVRHHPWLLADLPNKIKWLEDTDPSRQAEGKKIEVSKEDVNTAVVPLNLVERMRSGLKKVFEKTGITRTRGQSNASASKDASPVPSAGSSSTTISQDGPGKSFRGDESVFIALQLSRDGGHPLSNSVAASPELDRREKYFDDIVPKKCGSGDDLARATSRPSPPYRANTVASSAGSMRTVKQSDFRGEYLNSFAEAKDSPPPSPGLPGTPHAILSPGGSGLGGLLGGTGRLMKSVRERSVHRTTSGRGRSSDRGSVASSDPHAEASLAVSQATAAGHMHQPDSLREPSNPSARNSPSSSRPQSFSSESQHLNRVEPGLLSRIGSSNSIASIGRHVGEVFRNASRTRSASRRPVESSAEDLKRADEERVRKLVRQHQDVMESQRGSPANVFDFSVPFDGRDCPASPDDMRAKRGNSRVPSVAATSNPETPSEGISPTNQTGQLPPALVSSSSDLGSAVSISISNPSIPSVLSEASSYDPDEGIDDTYSKTMADPPSDDTLSPGEQARYTEENDDEGYTPDQETALESGQDDEYADSSDSDGGLVMSRRKSNAKLALAIGGDTHKERRGTGLSARSKKSSRSGSNNTMKKVRTRESGDGRRSLEISEEQE</sequence>
<comment type="catalytic activity">
    <reaction evidence="7">
        <text>L-threonyl-[protein] + ATP = O-phospho-L-threonyl-[protein] + ADP + H(+)</text>
        <dbReference type="Rhea" id="RHEA:46608"/>
        <dbReference type="Rhea" id="RHEA-COMP:11060"/>
        <dbReference type="Rhea" id="RHEA-COMP:11605"/>
        <dbReference type="ChEBI" id="CHEBI:15378"/>
        <dbReference type="ChEBI" id="CHEBI:30013"/>
        <dbReference type="ChEBI" id="CHEBI:30616"/>
        <dbReference type="ChEBI" id="CHEBI:61977"/>
        <dbReference type="ChEBI" id="CHEBI:456216"/>
        <dbReference type="EC" id="2.7.11.1"/>
    </reaction>
</comment>
<dbReference type="GO" id="GO:0005737">
    <property type="term" value="C:cytoplasm"/>
    <property type="evidence" value="ECO:0007669"/>
    <property type="project" value="TreeGrafter"/>
</dbReference>
<accession>A0AAI8YYN2</accession>
<dbReference type="Pfam" id="PF00069">
    <property type="entry name" value="Pkinase"/>
    <property type="match status" value="2"/>
</dbReference>
<keyword evidence="3" id="KW-0808">Transferase</keyword>
<feature type="compositionally biased region" description="Polar residues" evidence="10">
    <location>
        <begin position="886"/>
        <end position="899"/>
    </location>
</feature>
<dbReference type="FunFam" id="3.30.200.20:FF:000206">
    <property type="entry name" value="Serine/threonine-protein kinase Ssp1"/>
    <property type="match status" value="1"/>
</dbReference>
<feature type="compositionally biased region" description="Gly residues" evidence="10">
    <location>
        <begin position="1037"/>
        <end position="1049"/>
    </location>
</feature>
<feature type="compositionally biased region" description="Low complexity" evidence="10">
    <location>
        <begin position="1106"/>
        <end position="1129"/>
    </location>
</feature>
<evidence type="ECO:0000256" key="5">
    <source>
        <dbReference type="ARBA" id="ARBA00022777"/>
    </source>
</evidence>
<feature type="compositionally biased region" description="Polar residues" evidence="10">
    <location>
        <begin position="534"/>
        <end position="543"/>
    </location>
</feature>
<evidence type="ECO:0000313" key="12">
    <source>
        <dbReference type="EMBL" id="CAK4009601.1"/>
    </source>
</evidence>
<feature type="region of interest" description="Disordered" evidence="10">
    <location>
        <begin position="970"/>
        <end position="1428"/>
    </location>
</feature>
<dbReference type="InterPro" id="IPR017441">
    <property type="entry name" value="Protein_kinase_ATP_BS"/>
</dbReference>
<dbReference type="GO" id="GO:0042149">
    <property type="term" value="P:cellular response to glucose starvation"/>
    <property type="evidence" value="ECO:0007669"/>
    <property type="project" value="UniProtKB-ARBA"/>
</dbReference>
<evidence type="ECO:0000256" key="10">
    <source>
        <dbReference type="SAM" id="MobiDB-lite"/>
    </source>
</evidence>
<feature type="compositionally biased region" description="Basic and acidic residues" evidence="10">
    <location>
        <begin position="1"/>
        <end position="11"/>
    </location>
</feature>
<dbReference type="PANTHER" id="PTHR24346:SF77">
    <property type="entry name" value="SERINE THREONINE PROTEIN KINASE"/>
    <property type="match status" value="1"/>
</dbReference>
<dbReference type="GO" id="GO:0001558">
    <property type="term" value="P:regulation of cell growth"/>
    <property type="evidence" value="ECO:0007669"/>
    <property type="project" value="UniProtKB-ARBA"/>
</dbReference>
<dbReference type="Gene3D" id="1.10.510.10">
    <property type="entry name" value="Transferase(Phosphotransferase) domain 1"/>
    <property type="match status" value="1"/>
</dbReference>
<comment type="caution">
    <text evidence="12">The sequence shown here is derived from an EMBL/GenBank/DDBJ whole genome shotgun (WGS) entry which is preliminary data.</text>
</comment>
<feature type="region of interest" description="Disordered" evidence="10">
    <location>
        <begin position="763"/>
        <end position="783"/>
    </location>
</feature>